<gene>
    <name evidence="13" type="primary">flhB</name>
    <name evidence="15" type="ordered locus">swp_5083</name>
</gene>
<keyword evidence="8 13" id="KW-0653">Protein transport</keyword>
<keyword evidence="10 13" id="KW-0472">Membrane</keyword>
<comment type="function">
    <text evidence="12 13">Required for formation of the rod structure in the basal body of the flagellar apparatus. Together with FliI and FliH, may constitute the export apparatus of flagellin.</text>
</comment>
<dbReference type="KEGG" id="swp:swp_5083"/>
<dbReference type="EMBL" id="CP000472">
    <property type="protein sequence ID" value="ACJ31698.1"/>
    <property type="molecule type" value="Genomic_DNA"/>
</dbReference>
<dbReference type="InterPro" id="IPR006136">
    <property type="entry name" value="FlhB"/>
</dbReference>
<dbReference type="STRING" id="225849.swp_5083"/>
<protein>
    <recommendedName>
        <fullName evidence="3 13">Flagellar biosynthetic protein FlhB</fullName>
    </recommendedName>
</protein>
<evidence type="ECO:0000256" key="13">
    <source>
        <dbReference type="RuleBase" id="RU364091"/>
    </source>
</evidence>
<evidence type="ECO:0000313" key="16">
    <source>
        <dbReference type="Proteomes" id="UP000000753"/>
    </source>
</evidence>
<evidence type="ECO:0000256" key="6">
    <source>
        <dbReference type="ARBA" id="ARBA00022692"/>
    </source>
</evidence>
<feature type="transmembrane region" description="Helical" evidence="13">
    <location>
        <begin position="103"/>
        <end position="127"/>
    </location>
</feature>
<evidence type="ECO:0000256" key="1">
    <source>
        <dbReference type="ARBA" id="ARBA00004651"/>
    </source>
</evidence>
<evidence type="ECO:0000256" key="7">
    <source>
        <dbReference type="ARBA" id="ARBA00022795"/>
    </source>
</evidence>
<keyword evidence="5 13" id="KW-1003">Cell membrane</keyword>
<evidence type="ECO:0000256" key="12">
    <source>
        <dbReference type="ARBA" id="ARBA00025078"/>
    </source>
</evidence>
<dbReference type="AlphaFoldDB" id="B8CVM2"/>
<keyword evidence="11 13" id="KW-1006">Bacterial flagellum protein export</keyword>
<evidence type="ECO:0000256" key="9">
    <source>
        <dbReference type="ARBA" id="ARBA00022989"/>
    </source>
</evidence>
<dbReference type="SUPFAM" id="SSF160544">
    <property type="entry name" value="EscU C-terminal domain-like"/>
    <property type="match status" value="1"/>
</dbReference>
<feature type="transmembrane region" description="Helical" evidence="13">
    <location>
        <begin position="163"/>
        <end position="181"/>
    </location>
</feature>
<feature type="transmembrane region" description="Helical" evidence="13">
    <location>
        <begin position="211"/>
        <end position="231"/>
    </location>
</feature>
<dbReference type="Proteomes" id="UP000000753">
    <property type="component" value="Chromosome"/>
</dbReference>
<feature type="transmembrane region" description="Helical" evidence="13">
    <location>
        <begin position="349"/>
        <end position="365"/>
    </location>
</feature>
<dbReference type="Pfam" id="PF01312">
    <property type="entry name" value="Bac_export_2"/>
    <property type="match status" value="1"/>
</dbReference>
<evidence type="ECO:0000256" key="5">
    <source>
        <dbReference type="ARBA" id="ARBA00022475"/>
    </source>
</evidence>
<organism evidence="15 16">
    <name type="scientific">Shewanella piezotolerans (strain WP3 / JCM 13877)</name>
    <dbReference type="NCBI Taxonomy" id="225849"/>
    <lineage>
        <taxon>Bacteria</taxon>
        <taxon>Pseudomonadati</taxon>
        <taxon>Pseudomonadota</taxon>
        <taxon>Gammaproteobacteria</taxon>
        <taxon>Alteromonadales</taxon>
        <taxon>Shewanellaceae</taxon>
        <taxon>Shewanella</taxon>
    </lineage>
</organism>
<keyword evidence="15" id="KW-0966">Cell projection</keyword>
<keyword evidence="15" id="KW-0969">Cilium</keyword>
<comment type="subcellular location">
    <subcellularLocation>
        <location evidence="1">Cell membrane</location>
        <topology evidence="1">Multi-pass membrane protein</topology>
    </subcellularLocation>
</comment>
<dbReference type="PRINTS" id="PR00950">
    <property type="entry name" value="TYPE3IMSPROT"/>
</dbReference>
<keyword evidence="4 13" id="KW-0813">Transport</keyword>
<comment type="similarity">
    <text evidence="2 13">Belongs to the type III secretion exporter family.</text>
</comment>
<dbReference type="PANTHER" id="PTHR30531">
    <property type="entry name" value="FLAGELLAR BIOSYNTHETIC PROTEIN FLHB"/>
    <property type="match status" value="1"/>
</dbReference>
<dbReference type="GO" id="GO:0009306">
    <property type="term" value="P:protein secretion"/>
    <property type="evidence" value="ECO:0007669"/>
    <property type="project" value="InterPro"/>
</dbReference>
<name>B8CVM2_SHEPW</name>
<evidence type="ECO:0000256" key="11">
    <source>
        <dbReference type="ARBA" id="ARBA00023225"/>
    </source>
</evidence>
<keyword evidence="9 13" id="KW-1133">Transmembrane helix</keyword>
<dbReference type="MEROPS" id="N06.A01"/>
<feature type="compositionally biased region" description="Polar residues" evidence="14">
    <location>
        <begin position="23"/>
        <end position="32"/>
    </location>
</feature>
<evidence type="ECO:0000256" key="14">
    <source>
        <dbReference type="SAM" id="MobiDB-lite"/>
    </source>
</evidence>
<dbReference type="InterPro" id="IPR029025">
    <property type="entry name" value="T3SS_substrate_exporter_C"/>
</dbReference>
<evidence type="ECO:0000256" key="3">
    <source>
        <dbReference type="ARBA" id="ARBA00021622"/>
    </source>
</evidence>
<dbReference type="Gene3D" id="3.40.1690.10">
    <property type="entry name" value="secretion proteins EscU"/>
    <property type="match status" value="1"/>
</dbReference>
<evidence type="ECO:0000313" key="15">
    <source>
        <dbReference type="EMBL" id="ACJ31698.1"/>
    </source>
</evidence>
<dbReference type="HOGENOM" id="CLU_041013_1_0_6"/>
<keyword evidence="7 13" id="KW-1005">Bacterial flagellum biogenesis</keyword>
<dbReference type="NCBIfam" id="TIGR00328">
    <property type="entry name" value="flhB"/>
    <property type="match status" value="1"/>
</dbReference>
<sequence length="393" mass="44046">MFRCSLGHVSIYWWCAMSNKDSGQSKTEQATPQKLKKAKSEGQVPRSKDLASSALIIGCSLMLTTSADWIAAKVAKMTRTNMSFTKAQLDEPGMMMRHLGQSLLEVLNILGPLFLMVALIAMVAGAMPGGPIFNFKNAAFKYSRIDPIAGIGRMASVKSLVELVKSILKIVLLMGIMWLFLEKNLQTLLSFNQLPVDEAVSKGIEMLSLGMFFLGLGLLLITFIDVPYQYWHHHNELKMSLQEVKDEHKQQDGKPEIKAKIRQMQQRISRSRADISVPKADVLLVNPTHYAVALKYDIDKADAPYVLTKGTDELALHMREVAKRHDVEVIELPPLTRAIYYSTKVDQQIPAALFIAIAHVLTYVLQIKAARQGKQAQPEPLPHFFIPKNLRHD</sequence>
<evidence type="ECO:0000256" key="4">
    <source>
        <dbReference type="ARBA" id="ARBA00022448"/>
    </source>
</evidence>
<evidence type="ECO:0000256" key="2">
    <source>
        <dbReference type="ARBA" id="ARBA00010690"/>
    </source>
</evidence>
<reference evidence="15 16" key="1">
    <citation type="journal article" date="2008" name="PLoS ONE">
        <title>Environmental adaptation: genomic analysis of the piezotolerant and psychrotolerant deep-sea iron reducing bacterium Shewanella piezotolerans WP3.</title>
        <authorList>
            <person name="Wang F."/>
            <person name="Wang J."/>
            <person name="Jian H."/>
            <person name="Zhang B."/>
            <person name="Li S."/>
            <person name="Wang F."/>
            <person name="Zeng X."/>
            <person name="Gao L."/>
            <person name="Bartlett D.H."/>
            <person name="Yu J."/>
            <person name="Hu S."/>
            <person name="Xiao X."/>
        </authorList>
    </citation>
    <scope>NUCLEOTIDE SEQUENCE [LARGE SCALE GENOMIC DNA]</scope>
    <source>
        <strain evidence="16">WP3 / JCM 13877</strain>
    </source>
</reference>
<evidence type="ECO:0000256" key="8">
    <source>
        <dbReference type="ARBA" id="ARBA00022927"/>
    </source>
</evidence>
<feature type="region of interest" description="Disordered" evidence="14">
    <location>
        <begin position="23"/>
        <end position="44"/>
    </location>
</feature>
<dbReference type="PANTHER" id="PTHR30531:SF12">
    <property type="entry name" value="FLAGELLAR BIOSYNTHETIC PROTEIN FLHB"/>
    <property type="match status" value="1"/>
</dbReference>
<proteinExistence type="inferred from homology"/>
<evidence type="ECO:0000256" key="10">
    <source>
        <dbReference type="ARBA" id="ARBA00023136"/>
    </source>
</evidence>
<keyword evidence="6 13" id="KW-0812">Transmembrane</keyword>
<dbReference type="GO" id="GO:0044780">
    <property type="term" value="P:bacterial-type flagellum assembly"/>
    <property type="evidence" value="ECO:0007669"/>
    <property type="project" value="InterPro"/>
</dbReference>
<keyword evidence="16" id="KW-1185">Reference proteome</keyword>
<dbReference type="eggNOG" id="COG1377">
    <property type="taxonomic scope" value="Bacteria"/>
</dbReference>
<dbReference type="Gene3D" id="6.10.250.2080">
    <property type="match status" value="1"/>
</dbReference>
<dbReference type="GO" id="GO:0005886">
    <property type="term" value="C:plasma membrane"/>
    <property type="evidence" value="ECO:0007669"/>
    <property type="project" value="UniProtKB-SubCell"/>
</dbReference>
<keyword evidence="15" id="KW-0282">Flagellum</keyword>
<feature type="transmembrane region" description="Helical" evidence="13">
    <location>
        <begin position="50"/>
        <end position="72"/>
    </location>
</feature>
<dbReference type="InterPro" id="IPR006135">
    <property type="entry name" value="T3SS_substrate_exporter"/>
</dbReference>
<accession>B8CVM2</accession>